<dbReference type="OMA" id="YATPMRT"/>
<feature type="compositionally biased region" description="Basic and acidic residues" evidence="1">
    <location>
        <begin position="372"/>
        <end position="386"/>
    </location>
</feature>
<feature type="compositionally biased region" description="Polar residues" evidence="1">
    <location>
        <begin position="81"/>
        <end position="97"/>
    </location>
</feature>
<feature type="region of interest" description="Disordered" evidence="1">
    <location>
        <begin position="344"/>
        <end position="405"/>
    </location>
</feature>
<dbReference type="GO" id="GO:0016071">
    <property type="term" value="P:mRNA metabolic process"/>
    <property type="evidence" value="ECO:0007669"/>
    <property type="project" value="UniProtKB-ARBA"/>
</dbReference>
<name>G0S502_CHATD</name>
<evidence type="ECO:0000256" key="1">
    <source>
        <dbReference type="SAM" id="MobiDB-lite"/>
    </source>
</evidence>
<feature type="compositionally biased region" description="Low complexity" evidence="1">
    <location>
        <begin position="153"/>
        <end position="162"/>
    </location>
</feature>
<keyword evidence="3" id="KW-1185">Reference proteome</keyword>
<accession>G0S502</accession>
<organism evidence="3">
    <name type="scientific">Chaetomium thermophilum (strain DSM 1495 / CBS 144.50 / IMI 039719)</name>
    <name type="common">Thermochaetoides thermophila</name>
    <dbReference type="NCBI Taxonomy" id="759272"/>
    <lineage>
        <taxon>Eukaryota</taxon>
        <taxon>Fungi</taxon>
        <taxon>Dikarya</taxon>
        <taxon>Ascomycota</taxon>
        <taxon>Pezizomycotina</taxon>
        <taxon>Sordariomycetes</taxon>
        <taxon>Sordariomycetidae</taxon>
        <taxon>Sordariales</taxon>
        <taxon>Chaetomiaceae</taxon>
        <taxon>Thermochaetoides</taxon>
    </lineage>
</organism>
<feature type="compositionally biased region" description="Basic and acidic residues" evidence="1">
    <location>
        <begin position="172"/>
        <end position="193"/>
    </location>
</feature>
<feature type="region of interest" description="Disordered" evidence="1">
    <location>
        <begin position="1"/>
        <end position="305"/>
    </location>
</feature>
<gene>
    <name evidence="2" type="ORF">CTHT_0023600</name>
</gene>
<dbReference type="EMBL" id="GL988041">
    <property type="protein sequence ID" value="EGS20527.1"/>
    <property type="molecule type" value="Genomic_DNA"/>
</dbReference>
<protein>
    <recommendedName>
        <fullName evidence="4">Proteophosphoglycan 5</fullName>
    </recommendedName>
</protein>
<evidence type="ECO:0008006" key="4">
    <source>
        <dbReference type="Google" id="ProtNLM"/>
    </source>
</evidence>
<dbReference type="Pfam" id="PF15365">
    <property type="entry name" value="PNRC"/>
    <property type="match status" value="1"/>
</dbReference>
<dbReference type="KEGG" id="cthr:CTHT_0023600"/>
<feature type="compositionally biased region" description="Low complexity" evidence="1">
    <location>
        <begin position="100"/>
        <end position="131"/>
    </location>
</feature>
<reference evidence="2 3" key="1">
    <citation type="journal article" date="2011" name="Cell">
        <title>Insight into structure and assembly of the nuclear pore complex by utilizing the genome of a eukaryotic thermophile.</title>
        <authorList>
            <person name="Amlacher S."/>
            <person name="Sarges P."/>
            <person name="Flemming D."/>
            <person name="van Noort V."/>
            <person name="Kunze R."/>
            <person name="Devos D.P."/>
            <person name="Arumugam M."/>
            <person name="Bork P."/>
            <person name="Hurt E."/>
        </authorList>
    </citation>
    <scope>NUCLEOTIDE SEQUENCE [LARGE SCALE GENOMIC DNA]</scope>
    <source>
        <strain evidence="3">DSM 1495 / CBS 144.50 / IMI 039719</strain>
    </source>
</reference>
<feature type="compositionally biased region" description="Low complexity" evidence="1">
    <location>
        <begin position="274"/>
        <end position="296"/>
    </location>
</feature>
<dbReference type="eggNOG" id="ENOG502SC1U">
    <property type="taxonomic scope" value="Eukaryota"/>
</dbReference>
<dbReference type="InterPro" id="IPR028322">
    <property type="entry name" value="PNRC-like_rgn"/>
</dbReference>
<dbReference type="Proteomes" id="UP000008066">
    <property type="component" value="Unassembled WGS sequence"/>
</dbReference>
<dbReference type="RefSeq" id="XP_006692823.1">
    <property type="nucleotide sequence ID" value="XM_006692760.1"/>
</dbReference>
<feature type="compositionally biased region" description="Polar residues" evidence="1">
    <location>
        <begin position="55"/>
        <end position="69"/>
    </location>
</feature>
<dbReference type="HOGENOM" id="CLU_039074_0_0_1"/>
<dbReference type="GeneID" id="18256398"/>
<feature type="compositionally biased region" description="Low complexity" evidence="1">
    <location>
        <begin position="344"/>
        <end position="361"/>
    </location>
</feature>
<feature type="compositionally biased region" description="Polar residues" evidence="1">
    <location>
        <begin position="362"/>
        <end position="371"/>
    </location>
</feature>
<feature type="compositionally biased region" description="Basic residues" evidence="1">
    <location>
        <begin position="70"/>
        <end position="80"/>
    </location>
</feature>
<dbReference type="OrthoDB" id="2142961at2759"/>
<dbReference type="AlphaFoldDB" id="G0S502"/>
<evidence type="ECO:0000313" key="2">
    <source>
        <dbReference type="EMBL" id="EGS20527.1"/>
    </source>
</evidence>
<proteinExistence type="predicted"/>
<sequence>MESQQTPAQKNASARRRAKRSVNSPAARKNYASENDIPSCEPSFPLEPFTPKKSVANSPALSSQPAQAKSKPRNGNKSRPRQVTSPGPSRQGRTTPPNTAPSKPAAAQAFAGGTFHASPAPSSLPIPSFLSKALDSPSVQAASRAGREPSPPATDTEAAPTPQHRVLTAYNAHEESPLDIFFRADRAEKERARRASSANIYASTPGFHSPAAHVNSPSEPRTVPNGLFGNGRDRRPGYQRNPSSGISISELDGTPGRPLGPAFATPYQERIRAARASDQQQRAPAPVPAVAQSHVPTEQPASTSELTEKLKRFLAISPVQGQNGVQQQPQQLSPPFLFAPAQITPSSTSSVPSASAVSTSAMGSESITSRSPDIRQMEDSLRRILKLDSGNAIPQMAKEENRHIQ</sequence>
<evidence type="ECO:0000313" key="3">
    <source>
        <dbReference type="Proteomes" id="UP000008066"/>
    </source>
</evidence>